<evidence type="ECO:0000256" key="1">
    <source>
        <dbReference type="SAM" id="MobiDB-lite"/>
    </source>
</evidence>
<feature type="compositionally biased region" description="Basic and acidic residues" evidence="1">
    <location>
        <begin position="1"/>
        <end position="10"/>
    </location>
</feature>
<feature type="domain" description="DUF6566" evidence="2">
    <location>
        <begin position="6"/>
        <end position="75"/>
    </location>
</feature>
<accession>A0A8J3B1K6</accession>
<dbReference type="EMBL" id="BMDP01000001">
    <property type="protein sequence ID" value="GGI53145.1"/>
    <property type="molecule type" value="Genomic_DNA"/>
</dbReference>
<keyword evidence="4" id="KW-1185">Reference proteome</keyword>
<feature type="region of interest" description="Disordered" evidence="1">
    <location>
        <begin position="1"/>
        <end position="32"/>
    </location>
</feature>
<organism evidence="3 4">
    <name type="scientific">Oxalicibacterium solurbis</name>
    <dbReference type="NCBI Taxonomy" id="69280"/>
    <lineage>
        <taxon>Bacteria</taxon>
        <taxon>Pseudomonadati</taxon>
        <taxon>Pseudomonadota</taxon>
        <taxon>Betaproteobacteria</taxon>
        <taxon>Burkholderiales</taxon>
        <taxon>Oxalobacteraceae</taxon>
        <taxon>Oxalicibacterium</taxon>
    </lineage>
</organism>
<dbReference type="Pfam" id="PF20204">
    <property type="entry name" value="DUF6566"/>
    <property type="match status" value="1"/>
</dbReference>
<dbReference type="InterPro" id="IPR046696">
    <property type="entry name" value="DUF6566"/>
</dbReference>
<name>A0A8J3B1K6_9BURK</name>
<reference evidence="3" key="2">
    <citation type="submission" date="2020-09" db="EMBL/GenBank/DDBJ databases">
        <authorList>
            <person name="Sun Q."/>
            <person name="Sedlacek I."/>
        </authorList>
    </citation>
    <scope>NUCLEOTIDE SEQUENCE</scope>
    <source>
        <strain evidence="3">CCM 7664</strain>
    </source>
</reference>
<comment type="caution">
    <text evidence="3">The sequence shown here is derived from an EMBL/GenBank/DDBJ whole genome shotgun (WGS) entry which is preliminary data.</text>
</comment>
<proteinExistence type="predicted"/>
<gene>
    <name evidence="3" type="ORF">GCM10011430_03190</name>
</gene>
<evidence type="ECO:0000313" key="3">
    <source>
        <dbReference type="EMBL" id="GGI53145.1"/>
    </source>
</evidence>
<sequence>MSHTDLEQHHGYSVHGTGEKHDTGKWGGSFHIAQHGKPTISVSVVGTEFDSAEAAASHALQQGKRYIDHELAEARR</sequence>
<dbReference type="Proteomes" id="UP000627205">
    <property type="component" value="Unassembled WGS sequence"/>
</dbReference>
<evidence type="ECO:0000259" key="2">
    <source>
        <dbReference type="Pfam" id="PF20204"/>
    </source>
</evidence>
<evidence type="ECO:0000313" key="4">
    <source>
        <dbReference type="Proteomes" id="UP000627205"/>
    </source>
</evidence>
<dbReference type="RefSeq" id="WP_188419229.1">
    <property type="nucleotide sequence ID" value="NZ_BMDP01000001.1"/>
</dbReference>
<dbReference type="AlphaFoldDB" id="A0A8J3B1K6"/>
<protein>
    <recommendedName>
        <fullName evidence="2">DUF6566 domain-containing protein</fullName>
    </recommendedName>
</protein>
<reference evidence="3" key="1">
    <citation type="journal article" date="2014" name="Int. J. Syst. Evol. Microbiol.">
        <title>Complete genome sequence of Corynebacterium casei LMG S-19264T (=DSM 44701T), isolated from a smear-ripened cheese.</title>
        <authorList>
            <consortium name="US DOE Joint Genome Institute (JGI-PGF)"/>
            <person name="Walter F."/>
            <person name="Albersmeier A."/>
            <person name="Kalinowski J."/>
            <person name="Ruckert C."/>
        </authorList>
    </citation>
    <scope>NUCLEOTIDE SEQUENCE</scope>
    <source>
        <strain evidence="3">CCM 7664</strain>
    </source>
</reference>